<dbReference type="PROSITE" id="PS51257">
    <property type="entry name" value="PROKAR_LIPOPROTEIN"/>
    <property type="match status" value="1"/>
</dbReference>
<keyword evidence="2" id="KW-1185">Reference proteome</keyword>
<dbReference type="Proteomes" id="UP000003860">
    <property type="component" value="Unassembled WGS sequence"/>
</dbReference>
<sequence>MRNLGKKLTATKETVQAYAYCMCTGCGCYCNCWGDASLSSSLFSSTKYSSSDASYSSRRN</sequence>
<dbReference type="EMBL" id="ACXX02000001">
    <property type="protein sequence ID" value="EGD49611.1"/>
    <property type="molecule type" value="Genomic_DNA"/>
</dbReference>
<accession>F1T813</accession>
<dbReference type="STRING" id="588581.Cpap_4052"/>
<dbReference type="NCBIfam" id="TIGR04065">
    <property type="entry name" value="ocin_CLI_3235"/>
    <property type="match status" value="1"/>
</dbReference>
<protein>
    <recommendedName>
        <fullName evidence="3">Bacteriocin</fullName>
    </recommendedName>
</protein>
<dbReference type="InterPro" id="IPR023968">
    <property type="entry name" value="Bacteriocin_CLI3235"/>
</dbReference>
<evidence type="ECO:0000313" key="1">
    <source>
        <dbReference type="EMBL" id="EGD49611.1"/>
    </source>
</evidence>
<evidence type="ECO:0008006" key="3">
    <source>
        <dbReference type="Google" id="ProtNLM"/>
    </source>
</evidence>
<dbReference type="RefSeq" id="WP_004616463.1">
    <property type="nucleotide sequence ID" value="NZ_ACXX02000001.1"/>
</dbReference>
<comment type="caution">
    <text evidence="1">The sequence shown here is derived from an EMBL/GenBank/DDBJ whole genome shotgun (WGS) entry which is preliminary data.</text>
</comment>
<gene>
    <name evidence="1" type="ORF">Cpap_4052</name>
</gene>
<proteinExistence type="predicted"/>
<dbReference type="AlphaFoldDB" id="F1T813"/>
<evidence type="ECO:0000313" key="2">
    <source>
        <dbReference type="Proteomes" id="UP000003860"/>
    </source>
</evidence>
<name>F1T813_9FIRM</name>
<organism evidence="1 2">
    <name type="scientific">Ruminiclostridium papyrosolvens DSM 2782</name>
    <dbReference type="NCBI Taxonomy" id="588581"/>
    <lineage>
        <taxon>Bacteria</taxon>
        <taxon>Bacillati</taxon>
        <taxon>Bacillota</taxon>
        <taxon>Clostridia</taxon>
        <taxon>Eubacteriales</taxon>
        <taxon>Oscillospiraceae</taxon>
        <taxon>Ruminiclostridium</taxon>
    </lineage>
</organism>
<reference evidence="1" key="1">
    <citation type="submission" date="2009-07" db="EMBL/GenBank/DDBJ databases">
        <authorList>
            <consortium name="US DOE Joint Genome Institute (JGI-PGF)"/>
            <person name="Lucas S."/>
            <person name="Copeland A."/>
            <person name="Lapidus A."/>
            <person name="Glavina del Rio T."/>
            <person name="Tice H."/>
            <person name="Bruce D."/>
            <person name="Goodwin L."/>
            <person name="Pitluck S."/>
            <person name="Larimer F."/>
            <person name="Land M.L."/>
            <person name="Mouttaki H."/>
            <person name="He Z."/>
            <person name="Zhou J."/>
            <person name="Hemme C.L."/>
        </authorList>
    </citation>
    <scope>NUCLEOTIDE SEQUENCE [LARGE SCALE GENOMIC DNA]</scope>
    <source>
        <strain evidence="1">DSM 2782</strain>
    </source>
</reference>
<reference evidence="1" key="2">
    <citation type="submission" date="2011-01" db="EMBL/GenBank/DDBJ databases">
        <title>The Non-contiguous Finished genome of Clostridium papyrosolvens.</title>
        <authorList>
            <person name="Lucas S."/>
            <person name="Copeland A."/>
            <person name="Lapidus A."/>
            <person name="Cheng J.-F."/>
            <person name="Goodwin L."/>
            <person name="Pitluck S."/>
            <person name="Misra M."/>
            <person name="Chertkov O."/>
            <person name="Detter J.C."/>
            <person name="Han C."/>
            <person name="Tapia R."/>
            <person name="Land M."/>
            <person name="Hauser L."/>
            <person name="Kyrpides N."/>
            <person name="Ivanova N."/>
            <person name="Pagani I."/>
            <person name="Mouttaki H."/>
            <person name="He Z."/>
            <person name="Zhou J."/>
            <person name="Hemme C.L."/>
            <person name="Woyke T."/>
        </authorList>
    </citation>
    <scope>NUCLEOTIDE SEQUENCE [LARGE SCALE GENOMIC DNA]</scope>
    <source>
        <strain evidence="1">DSM 2782</strain>
    </source>
</reference>